<evidence type="ECO:0000256" key="6">
    <source>
        <dbReference type="ARBA" id="ARBA00022989"/>
    </source>
</evidence>
<keyword evidence="7 13" id="KW-0297">G-protein coupled receptor</keyword>
<evidence type="ECO:0000256" key="2">
    <source>
        <dbReference type="ARBA" id="ARBA00022475"/>
    </source>
</evidence>
<dbReference type="InterPro" id="IPR000725">
    <property type="entry name" value="Olfact_rcpt"/>
</dbReference>
<organism evidence="16">
    <name type="scientific">Xenopus tropicalis</name>
    <name type="common">Western clawed frog</name>
    <name type="synonym">Silurana tropicalis</name>
    <dbReference type="NCBI Taxonomy" id="8364"/>
    <lineage>
        <taxon>Eukaryota</taxon>
        <taxon>Metazoa</taxon>
        <taxon>Chordata</taxon>
        <taxon>Craniata</taxon>
        <taxon>Vertebrata</taxon>
        <taxon>Euteleostomi</taxon>
        <taxon>Amphibia</taxon>
        <taxon>Batrachia</taxon>
        <taxon>Anura</taxon>
        <taxon>Pipoidea</taxon>
        <taxon>Pipidae</taxon>
        <taxon>Xenopodinae</taxon>
        <taxon>Xenopus</taxon>
        <taxon>Silurana</taxon>
    </lineage>
</organism>
<keyword evidence="3 14" id="KW-0716">Sensory transduction</keyword>
<sequence>KNAHFSVFWPKSTEITEILLLGFQNLQNLRILLFISILIIYIISLAGNIVIITLISTLRRLHTPMYTFLGLLSSSEIISTTNIVPNMLVVIAADGSVMPFTACLSQFYIFSALTNTECFLLTMMSYDRYLAICHPLRYNSIMNSKLCLQLIIWSWVLVFFIITTGIILVCQLHFCGFNQIDHFLCDFGPIVALSTSDTSVATMYDFMSSIPTISAPFIFIIGTYVHIFITILKMNSKTGRQKTFSTCSSHLTVVCTYYGTQMIVYMGPTGDNYANMKKFLSLLYVIITPFMNPIIYSLSNKEIRETLKKYIRLM</sequence>
<dbReference type="Gene3D" id="1.20.1070.10">
    <property type="entry name" value="Rhodopsin 7-helix transmembrane proteins"/>
    <property type="match status" value="1"/>
</dbReference>
<keyword evidence="4 13" id="KW-0812">Transmembrane</keyword>
<evidence type="ECO:0000256" key="5">
    <source>
        <dbReference type="ARBA" id="ARBA00022725"/>
    </source>
</evidence>
<evidence type="ECO:0000256" key="3">
    <source>
        <dbReference type="ARBA" id="ARBA00022606"/>
    </source>
</evidence>
<protein>
    <recommendedName>
        <fullName evidence="14">Olfactory receptor</fullName>
    </recommendedName>
</protein>
<comment type="similarity">
    <text evidence="13">Belongs to the G-protein coupled receptor 1 family.</text>
</comment>
<feature type="transmembrane region" description="Helical" evidence="14">
    <location>
        <begin position="244"/>
        <end position="267"/>
    </location>
</feature>
<dbReference type="GeneTree" id="ENSGT01150000286990"/>
<dbReference type="GO" id="GO:0005886">
    <property type="term" value="C:plasma membrane"/>
    <property type="evidence" value="ECO:0007669"/>
    <property type="project" value="UniProtKB-SubCell"/>
</dbReference>
<keyword evidence="8 14" id="KW-0472">Membrane</keyword>
<dbReference type="InParanoid" id="A0A6I8QML8"/>
<keyword evidence="5 14" id="KW-0552">Olfaction</keyword>
<evidence type="ECO:0000256" key="14">
    <source>
        <dbReference type="RuleBase" id="RU363047"/>
    </source>
</evidence>
<dbReference type="InterPro" id="IPR050939">
    <property type="entry name" value="Olfactory_GPCR1"/>
</dbReference>
<keyword evidence="12 13" id="KW-0807">Transducer</keyword>
<feature type="transmembrane region" description="Helical" evidence="14">
    <location>
        <begin position="279"/>
        <end position="299"/>
    </location>
</feature>
<evidence type="ECO:0000259" key="15">
    <source>
        <dbReference type="PROSITE" id="PS50262"/>
    </source>
</evidence>
<reference evidence="16" key="2">
    <citation type="submission" date="2020-05" db="UniProtKB">
        <authorList>
            <consortium name="Ensembl"/>
        </authorList>
    </citation>
    <scope>IDENTIFICATION</scope>
</reference>
<evidence type="ECO:0000256" key="9">
    <source>
        <dbReference type="ARBA" id="ARBA00023157"/>
    </source>
</evidence>
<dbReference type="FunFam" id="1.20.1070.10:FF:000010">
    <property type="entry name" value="Olfactory receptor"/>
    <property type="match status" value="1"/>
</dbReference>
<accession>A0A6I8QML8</accession>
<dbReference type="GO" id="GO:0004930">
    <property type="term" value="F:G protein-coupled receptor activity"/>
    <property type="evidence" value="ECO:0007669"/>
    <property type="project" value="UniProtKB-KW"/>
</dbReference>
<dbReference type="GO" id="GO:0004984">
    <property type="term" value="F:olfactory receptor activity"/>
    <property type="evidence" value="ECO:0007669"/>
    <property type="project" value="InterPro"/>
</dbReference>
<dbReference type="PROSITE" id="PS50262">
    <property type="entry name" value="G_PROTEIN_RECEP_F1_2"/>
    <property type="match status" value="1"/>
</dbReference>
<feature type="domain" description="G-protein coupled receptors family 1 profile" evidence="15">
    <location>
        <begin position="47"/>
        <end position="296"/>
    </location>
</feature>
<dbReference type="AlphaFoldDB" id="A0A6I8QML8"/>
<comment type="subcellular location">
    <subcellularLocation>
        <location evidence="1 14">Cell membrane</location>
        <topology evidence="1 14">Multi-pass membrane protein</topology>
    </subcellularLocation>
</comment>
<dbReference type="Ensembl" id="ENSXETT00000080561">
    <property type="protein sequence ID" value="ENSXETP00000073551"/>
    <property type="gene ID" value="ENSXETG00000039547"/>
</dbReference>
<feature type="transmembrane region" description="Helical" evidence="14">
    <location>
        <begin position="68"/>
        <end position="93"/>
    </location>
</feature>
<evidence type="ECO:0000256" key="10">
    <source>
        <dbReference type="ARBA" id="ARBA00023170"/>
    </source>
</evidence>
<evidence type="ECO:0000256" key="11">
    <source>
        <dbReference type="ARBA" id="ARBA00023180"/>
    </source>
</evidence>
<dbReference type="PRINTS" id="PR00237">
    <property type="entry name" value="GPCRRHODOPSN"/>
</dbReference>
<dbReference type="InterPro" id="IPR017452">
    <property type="entry name" value="GPCR_Rhodpsn_7TM"/>
</dbReference>
<feature type="transmembrane region" description="Helical" evidence="14">
    <location>
        <begin position="31"/>
        <end position="56"/>
    </location>
</feature>
<evidence type="ECO:0000256" key="12">
    <source>
        <dbReference type="ARBA" id="ARBA00023224"/>
    </source>
</evidence>
<evidence type="ECO:0000256" key="1">
    <source>
        <dbReference type="ARBA" id="ARBA00004651"/>
    </source>
</evidence>
<evidence type="ECO:0000256" key="8">
    <source>
        <dbReference type="ARBA" id="ARBA00023136"/>
    </source>
</evidence>
<feature type="transmembrane region" description="Helical" evidence="14">
    <location>
        <begin position="213"/>
        <end position="232"/>
    </location>
</feature>
<feature type="transmembrane region" description="Helical" evidence="14">
    <location>
        <begin position="105"/>
        <end position="126"/>
    </location>
</feature>
<evidence type="ECO:0000256" key="13">
    <source>
        <dbReference type="RuleBase" id="RU000688"/>
    </source>
</evidence>
<keyword evidence="6 14" id="KW-1133">Transmembrane helix</keyword>
<dbReference type="FunCoup" id="A0A6I8QML8">
    <property type="interactions" value="188"/>
</dbReference>
<dbReference type="PANTHER" id="PTHR24242:SF393">
    <property type="entry name" value="OLFACTORY RECEPTOR"/>
    <property type="match status" value="1"/>
</dbReference>
<evidence type="ECO:0000313" key="16">
    <source>
        <dbReference type="Ensembl" id="ENSXETP00000073551"/>
    </source>
</evidence>
<name>A0A6I8QML8_XENTR</name>
<dbReference type="InterPro" id="IPR000276">
    <property type="entry name" value="GPCR_Rhodpsn"/>
</dbReference>
<dbReference type="Pfam" id="PF13853">
    <property type="entry name" value="7tm_4"/>
    <property type="match status" value="1"/>
</dbReference>
<keyword evidence="9" id="KW-1015">Disulfide bond</keyword>
<evidence type="ECO:0000256" key="4">
    <source>
        <dbReference type="ARBA" id="ARBA00022692"/>
    </source>
</evidence>
<feature type="transmembrane region" description="Helical" evidence="14">
    <location>
        <begin position="146"/>
        <end position="174"/>
    </location>
</feature>
<keyword evidence="2 14" id="KW-1003">Cell membrane</keyword>
<dbReference type="PANTHER" id="PTHR24242">
    <property type="entry name" value="G-PROTEIN COUPLED RECEPTOR"/>
    <property type="match status" value="1"/>
</dbReference>
<dbReference type="PRINTS" id="PR00245">
    <property type="entry name" value="OLFACTORYR"/>
</dbReference>
<dbReference type="Bgee" id="ENSXETG00000039547">
    <property type="expression patterns" value="Expressed in ovary"/>
</dbReference>
<keyword evidence="11" id="KW-0325">Glycoprotein</keyword>
<evidence type="ECO:0000256" key="7">
    <source>
        <dbReference type="ARBA" id="ARBA00023040"/>
    </source>
</evidence>
<proteinExistence type="inferred from homology"/>
<reference evidence="16" key="1">
    <citation type="journal article" date="2010" name="Science">
        <title>The genome of the Western clawed frog Xenopus tropicalis.</title>
        <authorList>
            <person name="Hellsten U."/>
            <person name="Harland R.M."/>
            <person name="Gilchrist M.J."/>
            <person name="Hendrix D."/>
            <person name="Jurka J."/>
            <person name="Kapitonov V."/>
            <person name="Ovcharenko I."/>
            <person name="Putnam N.H."/>
            <person name="Shu S."/>
            <person name="Taher L."/>
            <person name="Blitz I.L."/>
            <person name="Blumberg B."/>
            <person name="Dichmann D.S."/>
            <person name="Dubchak I."/>
            <person name="Amaya E."/>
            <person name="Detter J.C."/>
            <person name="Fletcher R."/>
            <person name="Gerhard D.S."/>
            <person name="Goodstein D."/>
            <person name="Graves T."/>
            <person name="Grigoriev I.V."/>
            <person name="Grimwood J."/>
            <person name="Kawashima T."/>
            <person name="Lindquist E."/>
            <person name="Lucas S.M."/>
            <person name="Mead P.E."/>
            <person name="Mitros T."/>
            <person name="Ogino H."/>
            <person name="Ohta Y."/>
            <person name="Poliakov A.V."/>
            <person name="Pollet N."/>
            <person name="Robert J."/>
            <person name="Salamov A."/>
            <person name="Sater A.K."/>
            <person name="Schmutz J."/>
            <person name="Terry A."/>
            <person name="Vize P.D."/>
            <person name="Warren W.C."/>
            <person name="Wells D."/>
            <person name="Wills A."/>
            <person name="Wilson R.K."/>
            <person name="Zimmerman L.B."/>
            <person name="Zorn A.M."/>
            <person name="Grainger R."/>
            <person name="Grammer T."/>
            <person name="Khokha M.K."/>
            <person name="Richardson P.M."/>
            <person name="Rokhsar D.S."/>
        </authorList>
    </citation>
    <scope>NUCLEOTIDE SEQUENCE [LARGE SCALE GENOMIC DNA]</scope>
    <source>
        <strain evidence="16">Nigerian</strain>
    </source>
</reference>
<dbReference type="SUPFAM" id="SSF81321">
    <property type="entry name" value="Family A G protein-coupled receptor-like"/>
    <property type="match status" value="1"/>
</dbReference>
<keyword evidence="10 13" id="KW-0675">Receptor</keyword>
<dbReference type="PROSITE" id="PS00237">
    <property type="entry name" value="G_PROTEIN_RECEP_F1_1"/>
    <property type="match status" value="1"/>
</dbReference>